<evidence type="ECO:0000313" key="3">
    <source>
        <dbReference type="EMBL" id="AXV06601.1"/>
    </source>
</evidence>
<sequence length="481" mass="51044">MEKPTHFTTEPIVSRITAALVVAMLLVPTAALADDYTDADYRDYDIDSQQRGNARQPAQATDPAFAEAFVGAGVDTWLSDAGQAANDLRAGRLYTGAGRYVPGGSAGDPRYYYDVTSTEVAFTARTGAKLTGHVWAPVDAPGRRPGVVITSGSIQGYEAMYFWAARDLARHGYLVLTWDAQGQGRSEGVGHAPGSPMPTFDGVPFQQSANFVEATVDALEFFLSTPDAPYVPPTWTEEDAAAAREAADGVEQLDDVNPLHALLDADTIGLAGHSLGGSGVSAVQQCSDEGTVWSTLPELCNDRSYPIRAVVGWDGLSGGVTPVVPAMDQNADGYFFNTTPQFSSPDPEANLAPFDAWTAAGLDAYSLTVRGGTHLEWCDLPYLLPATTYGTEMATVYTTAWFDRYLAPEDATRTGALDTLLTAPTADADQPESGTNLSGSRASAYRLTTLDVTPAVLETRDLRATAGWAEVGDWAAILAEG</sequence>
<dbReference type="Proteomes" id="UP000264006">
    <property type="component" value="Chromosome"/>
</dbReference>
<gene>
    <name evidence="3" type="ORF">DVS28_a1916</name>
</gene>
<dbReference type="InterPro" id="IPR050261">
    <property type="entry name" value="FrsA_esterase"/>
</dbReference>
<dbReference type="InterPro" id="IPR029058">
    <property type="entry name" value="AB_hydrolase_fold"/>
</dbReference>
<evidence type="ECO:0000313" key="4">
    <source>
        <dbReference type="Proteomes" id="UP000264006"/>
    </source>
</evidence>
<name>A0A346XWK4_9ACTN</name>
<feature type="chain" id="PRO_5016609859" description="Alpha/beta hydrolase family protein" evidence="2">
    <location>
        <begin position="34"/>
        <end position="481"/>
    </location>
</feature>
<feature type="signal peptide" evidence="2">
    <location>
        <begin position="1"/>
        <end position="33"/>
    </location>
</feature>
<reference evidence="3 4" key="1">
    <citation type="submission" date="2018-09" db="EMBL/GenBank/DDBJ databases">
        <title>Complete genome sequence of Euzebya sp. DY32-46 isolated from seawater of Pacific Ocean.</title>
        <authorList>
            <person name="Xu L."/>
            <person name="Wu Y.-H."/>
            <person name="Xu X.-W."/>
        </authorList>
    </citation>
    <scope>NUCLEOTIDE SEQUENCE [LARGE SCALE GENOMIC DNA]</scope>
    <source>
        <strain evidence="3 4">DY32-46</strain>
    </source>
</reference>
<organism evidence="3 4">
    <name type="scientific">Euzebya pacifica</name>
    <dbReference type="NCBI Taxonomy" id="1608957"/>
    <lineage>
        <taxon>Bacteria</taxon>
        <taxon>Bacillati</taxon>
        <taxon>Actinomycetota</taxon>
        <taxon>Nitriliruptoria</taxon>
        <taxon>Euzebyales</taxon>
    </lineage>
</organism>
<evidence type="ECO:0000256" key="2">
    <source>
        <dbReference type="SAM" id="SignalP"/>
    </source>
</evidence>
<dbReference type="AlphaFoldDB" id="A0A346XWK4"/>
<proteinExistence type="inferred from homology"/>
<dbReference type="SUPFAM" id="SSF53474">
    <property type="entry name" value="alpha/beta-Hydrolases"/>
    <property type="match status" value="1"/>
</dbReference>
<dbReference type="PANTHER" id="PTHR22946">
    <property type="entry name" value="DIENELACTONE HYDROLASE DOMAIN-CONTAINING PROTEIN-RELATED"/>
    <property type="match status" value="1"/>
</dbReference>
<dbReference type="Gene3D" id="3.40.50.1820">
    <property type="entry name" value="alpha/beta hydrolase"/>
    <property type="match status" value="1"/>
</dbReference>
<dbReference type="EMBL" id="CP031165">
    <property type="protein sequence ID" value="AXV06601.1"/>
    <property type="molecule type" value="Genomic_DNA"/>
</dbReference>
<dbReference type="KEGG" id="euz:DVS28_a1916"/>
<accession>A0A346XWK4</accession>
<evidence type="ECO:0000256" key="1">
    <source>
        <dbReference type="ARBA" id="ARBA00008645"/>
    </source>
</evidence>
<keyword evidence="4" id="KW-1185">Reference proteome</keyword>
<keyword evidence="2" id="KW-0732">Signal</keyword>
<evidence type="ECO:0008006" key="5">
    <source>
        <dbReference type="Google" id="ProtNLM"/>
    </source>
</evidence>
<comment type="similarity">
    <text evidence="1">Belongs to the AB hydrolase superfamily.</text>
</comment>
<protein>
    <recommendedName>
        <fullName evidence="5">Alpha/beta hydrolase family protein</fullName>
    </recommendedName>
</protein>
<dbReference type="OrthoDB" id="569821at2"/>